<proteinExistence type="predicted"/>
<dbReference type="InterPro" id="IPR011989">
    <property type="entry name" value="ARM-like"/>
</dbReference>
<dbReference type="Gene3D" id="1.25.10.10">
    <property type="entry name" value="Leucine-rich Repeat Variant"/>
    <property type="match status" value="1"/>
</dbReference>
<name>A0AAE6G6W2_MYXXA</name>
<dbReference type="AlphaFoldDB" id="A0AAE6G6W2"/>
<evidence type="ECO:0000313" key="2">
    <source>
        <dbReference type="EMBL" id="QDE72064.1"/>
    </source>
</evidence>
<dbReference type="Proteomes" id="UP000320179">
    <property type="component" value="Chromosome"/>
</dbReference>
<evidence type="ECO:0000256" key="1">
    <source>
        <dbReference type="SAM" id="MobiDB-lite"/>
    </source>
</evidence>
<gene>
    <name evidence="2" type="ORF">BHS09_36605</name>
</gene>
<sequence>MDDARPVVREKAIRVLARCEQGEGLPTLLRCLEDERVLSLLSRVPLTRVRGAKEVVRLLGELRSDAAYERLIALDGTRLHRDVRIALLRALWAHLEREPTWAIFARAVEGEEWVMAARLGDIPADRLGRRWPGPRSRSARAADAWPLAHSGTRQSPFAHRGRCDR</sequence>
<protein>
    <recommendedName>
        <fullName evidence="4">HEAT repeat domain-containing protein</fullName>
    </recommendedName>
</protein>
<evidence type="ECO:0000313" key="3">
    <source>
        <dbReference type="Proteomes" id="UP000320179"/>
    </source>
</evidence>
<dbReference type="EMBL" id="CP017174">
    <property type="protein sequence ID" value="QDE72064.1"/>
    <property type="molecule type" value="Genomic_DNA"/>
</dbReference>
<accession>A0AAE6G6W2</accession>
<organism evidence="2 3">
    <name type="scientific">Myxococcus xanthus</name>
    <dbReference type="NCBI Taxonomy" id="34"/>
    <lineage>
        <taxon>Bacteria</taxon>
        <taxon>Pseudomonadati</taxon>
        <taxon>Myxococcota</taxon>
        <taxon>Myxococcia</taxon>
        <taxon>Myxococcales</taxon>
        <taxon>Cystobacterineae</taxon>
        <taxon>Myxococcaceae</taxon>
        <taxon>Myxococcus</taxon>
    </lineage>
</organism>
<reference evidence="2 3" key="1">
    <citation type="journal article" date="2019" name="Science">
        <title>Social genes are selection hotspots in kin groups of a soil microbe.</title>
        <authorList>
            <person name="Wielgoss S."/>
            <person name="Wolfensberger R."/>
            <person name="Sun L."/>
            <person name="Fiegna F."/>
            <person name="Velicer G.J."/>
        </authorList>
    </citation>
    <scope>NUCLEOTIDE SEQUENCE [LARGE SCALE GENOMIC DNA]</scope>
    <source>
        <strain evidence="2 3">MC3.5.9c15</strain>
    </source>
</reference>
<feature type="region of interest" description="Disordered" evidence="1">
    <location>
        <begin position="142"/>
        <end position="165"/>
    </location>
</feature>
<evidence type="ECO:0008006" key="4">
    <source>
        <dbReference type="Google" id="ProtNLM"/>
    </source>
</evidence>